<dbReference type="EMBL" id="BPLR01006572">
    <property type="protein sequence ID" value="GIY10865.1"/>
    <property type="molecule type" value="Genomic_DNA"/>
</dbReference>
<proteinExistence type="predicted"/>
<dbReference type="PROSITE" id="PS50181">
    <property type="entry name" value="FBOX"/>
    <property type="match status" value="1"/>
</dbReference>
<sequence length="359" mass="42049">MNTVCTTGEFMDDMEETCFIEMEDLNEYWDCEVITVEDSSTIDKPQIAAAQWSELPSLPLELIYSFLNRPDQIRMSQVCRKWSEGYSSPPVWKSFQFYLPYSEISSEICPEVKFARKYSSMFRHVEIASTSIRIGMTDQSNLGNYLRQLDDETYADIFRSIASFLESQNHLKSVEFRDCFYPFQEGVELLRAATEKSRESLRHLVFRGFVDDEFSNRERHASVAASLPSLASERLSNLTVLETDYSLIFDNMFPRQPLISDAFKNNKMNNLSKLVLHCEGFKQTHFQGLSSAFWRCFSQYNPKLKIELYFVPGSQSRREMEFTYCQECLLLYSITDWTDSMPLQSWPLKYYTIIFLHAR</sequence>
<dbReference type="AlphaFoldDB" id="A0AAV4QRZ2"/>
<reference evidence="2 3" key="1">
    <citation type="submission" date="2021-06" db="EMBL/GenBank/DDBJ databases">
        <title>Caerostris extrusa draft genome.</title>
        <authorList>
            <person name="Kono N."/>
            <person name="Arakawa K."/>
        </authorList>
    </citation>
    <scope>NUCLEOTIDE SEQUENCE [LARGE SCALE GENOMIC DNA]</scope>
</reference>
<comment type="caution">
    <text evidence="2">The sequence shown here is derived from an EMBL/GenBank/DDBJ whole genome shotgun (WGS) entry which is preliminary data.</text>
</comment>
<keyword evidence="3" id="KW-1185">Reference proteome</keyword>
<dbReference type="SUPFAM" id="SSF81383">
    <property type="entry name" value="F-box domain"/>
    <property type="match status" value="1"/>
</dbReference>
<dbReference type="InterPro" id="IPR001810">
    <property type="entry name" value="F-box_dom"/>
</dbReference>
<feature type="domain" description="F-box" evidence="1">
    <location>
        <begin position="49"/>
        <end position="95"/>
    </location>
</feature>
<dbReference type="InterPro" id="IPR036047">
    <property type="entry name" value="F-box-like_dom_sf"/>
</dbReference>
<dbReference type="Pfam" id="PF00646">
    <property type="entry name" value="F-box"/>
    <property type="match status" value="1"/>
</dbReference>
<dbReference type="PANTHER" id="PTHR20872:SF1">
    <property type="entry name" value="F-BOX DOMAIN-CONTAINING PROTEIN"/>
    <property type="match status" value="1"/>
</dbReference>
<evidence type="ECO:0000313" key="3">
    <source>
        <dbReference type="Proteomes" id="UP001054945"/>
    </source>
</evidence>
<evidence type="ECO:0000259" key="1">
    <source>
        <dbReference type="PROSITE" id="PS50181"/>
    </source>
</evidence>
<gene>
    <name evidence="2" type="primary">AVEN_215402_1</name>
    <name evidence="2" type="ORF">CEXT_221981</name>
</gene>
<dbReference type="PANTHER" id="PTHR20872">
    <property type="match status" value="1"/>
</dbReference>
<protein>
    <submittedName>
        <fullName evidence="2">F-box domain-containing protein</fullName>
    </submittedName>
</protein>
<organism evidence="2 3">
    <name type="scientific">Caerostris extrusa</name>
    <name type="common">Bark spider</name>
    <name type="synonym">Caerostris bankana</name>
    <dbReference type="NCBI Taxonomy" id="172846"/>
    <lineage>
        <taxon>Eukaryota</taxon>
        <taxon>Metazoa</taxon>
        <taxon>Ecdysozoa</taxon>
        <taxon>Arthropoda</taxon>
        <taxon>Chelicerata</taxon>
        <taxon>Arachnida</taxon>
        <taxon>Araneae</taxon>
        <taxon>Araneomorphae</taxon>
        <taxon>Entelegynae</taxon>
        <taxon>Araneoidea</taxon>
        <taxon>Araneidae</taxon>
        <taxon>Caerostris</taxon>
    </lineage>
</organism>
<dbReference type="Proteomes" id="UP001054945">
    <property type="component" value="Unassembled WGS sequence"/>
</dbReference>
<dbReference type="Gene3D" id="1.20.1280.50">
    <property type="match status" value="1"/>
</dbReference>
<name>A0AAV4QRZ2_CAEEX</name>
<accession>A0AAV4QRZ2</accession>
<dbReference type="Gene3D" id="3.80.10.10">
    <property type="entry name" value="Ribonuclease Inhibitor"/>
    <property type="match status" value="1"/>
</dbReference>
<dbReference type="InterPro" id="IPR032675">
    <property type="entry name" value="LRR_dom_sf"/>
</dbReference>
<evidence type="ECO:0000313" key="2">
    <source>
        <dbReference type="EMBL" id="GIY10865.1"/>
    </source>
</evidence>